<name>A0A5B7D6K0_PORTR</name>
<dbReference type="AlphaFoldDB" id="A0A5B7D6K0"/>
<protein>
    <submittedName>
        <fullName evidence="1">Uncharacterized protein</fullName>
    </submittedName>
</protein>
<keyword evidence="2" id="KW-1185">Reference proteome</keyword>
<gene>
    <name evidence="1" type="ORF">E2C01_009732</name>
</gene>
<organism evidence="1 2">
    <name type="scientific">Portunus trituberculatus</name>
    <name type="common">Swimming crab</name>
    <name type="synonym">Neptunus trituberculatus</name>
    <dbReference type="NCBI Taxonomy" id="210409"/>
    <lineage>
        <taxon>Eukaryota</taxon>
        <taxon>Metazoa</taxon>
        <taxon>Ecdysozoa</taxon>
        <taxon>Arthropoda</taxon>
        <taxon>Crustacea</taxon>
        <taxon>Multicrustacea</taxon>
        <taxon>Malacostraca</taxon>
        <taxon>Eumalacostraca</taxon>
        <taxon>Eucarida</taxon>
        <taxon>Decapoda</taxon>
        <taxon>Pleocyemata</taxon>
        <taxon>Brachyura</taxon>
        <taxon>Eubrachyura</taxon>
        <taxon>Portunoidea</taxon>
        <taxon>Portunidae</taxon>
        <taxon>Portuninae</taxon>
        <taxon>Portunus</taxon>
    </lineage>
</organism>
<proteinExistence type="predicted"/>
<accession>A0A5B7D6K0</accession>
<sequence>MNQLGGGQDPHGVSIKENAYEEKLKAHLFPAEVSALLLSQMSEGGASRGEVPGVDLVQPRQGAVVLQEPGQLTSLLAGSLAQQLPSLPCLKGLDKTVSVLAILFEQVLVCVVAQGQGGQGAQVGLVVGQDEVSKVD</sequence>
<dbReference type="EMBL" id="VSRR010000546">
    <property type="protein sequence ID" value="MPC16894.1"/>
    <property type="molecule type" value="Genomic_DNA"/>
</dbReference>
<comment type="caution">
    <text evidence="1">The sequence shown here is derived from an EMBL/GenBank/DDBJ whole genome shotgun (WGS) entry which is preliminary data.</text>
</comment>
<evidence type="ECO:0000313" key="1">
    <source>
        <dbReference type="EMBL" id="MPC16894.1"/>
    </source>
</evidence>
<dbReference type="Proteomes" id="UP000324222">
    <property type="component" value="Unassembled WGS sequence"/>
</dbReference>
<evidence type="ECO:0000313" key="2">
    <source>
        <dbReference type="Proteomes" id="UP000324222"/>
    </source>
</evidence>
<reference evidence="1 2" key="1">
    <citation type="submission" date="2019-05" db="EMBL/GenBank/DDBJ databases">
        <title>Another draft genome of Portunus trituberculatus and its Hox gene families provides insights of decapod evolution.</title>
        <authorList>
            <person name="Jeong J.-H."/>
            <person name="Song I."/>
            <person name="Kim S."/>
            <person name="Choi T."/>
            <person name="Kim D."/>
            <person name="Ryu S."/>
            <person name="Kim W."/>
        </authorList>
    </citation>
    <scope>NUCLEOTIDE SEQUENCE [LARGE SCALE GENOMIC DNA]</scope>
    <source>
        <tissue evidence="1">Muscle</tissue>
    </source>
</reference>